<feature type="domain" description="DUF4097" evidence="2">
    <location>
        <begin position="55"/>
        <end position="237"/>
    </location>
</feature>
<evidence type="ECO:0000313" key="3">
    <source>
        <dbReference type="EMBL" id="KRO25886.1"/>
    </source>
</evidence>
<keyword evidence="1" id="KW-0472">Membrane</keyword>
<keyword evidence="1" id="KW-0812">Transmembrane</keyword>
<comment type="caution">
    <text evidence="3">The sequence shown here is derived from an EMBL/GenBank/DDBJ whole genome shotgun (WGS) entry which is preliminary data.</text>
</comment>
<dbReference type="Gene3D" id="2.160.20.120">
    <property type="match status" value="1"/>
</dbReference>
<name>A0A0R2NJB3_9LACO</name>
<proteinExistence type="predicted"/>
<keyword evidence="4" id="KW-1185">Reference proteome</keyword>
<evidence type="ECO:0000256" key="1">
    <source>
        <dbReference type="SAM" id="Phobius"/>
    </source>
</evidence>
<dbReference type="PATRIC" id="fig|480391.4.peg.1445"/>
<dbReference type="EMBL" id="JQCQ01000005">
    <property type="protein sequence ID" value="KRO25886.1"/>
    <property type="molecule type" value="Genomic_DNA"/>
</dbReference>
<evidence type="ECO:0000259" key="2">
    <source>
        <dbReference type="Pfam" id="PF13349"/>
    </source>
</evidence>
<dbReference type="Proteomes" id="UP000051249">
    <property type="component" value="Unassembled WGS sequence"/>
</dbReference>
<organism evidence="3 4">
    <name type="scientific">Pediococcus argentinicus</name>
    <dbReference type="NCBI Taxonomy" id="480391"/>
    <lineage>
        <taxon>Bacteria</taxon>
        <taxon>Bacillati</taxon>
        <taxon>Bacillota</taxon>
        <taxon>Bacilli</taxon>
        <taxon>Lactobacillales</taxon>
        <taxon>Lactobacillaceae</taxon>
        <taxon>Pediococcus</taxon>
    </lineage>
</organism>
<dbReference type="RefSeq" id="WP_057798270.1">
    <property type="nucleotide sequence ID" value="NZ_BJZZ01000005.1"/>
</dbReference>
<gene>
    <name evidence="3" type="ORF">IV88_GL001421</name>
</gene>
<dbReference type="InterPro" id="IPR025164">
    <property type="entry name" value="Toastrack_DUF4097"/>
</dbReference>
<sequence>MKKITIRISVIILTIGCILALIGWFKGGRQKLLHMGGDPSLAQNKKTEHNLNSFNKINATLSTYSLKIRSGNEFKIQTKGIDPKRLKYSVNDNQLELKQSETKSSFIFDRISIFDTNQTVTITVPKNTKLKSGSINTESGDFSIDQMNFDALKVQLSDGNFHSKNSSLNNAVLHSSDDGDINFTDTALNNFKATLNDGDFSMKKGSFKNNNSISSNDGGITIYNIPDAEYHLTNDDGANYLFGKSKDHYISSKNTNANKVFINNNDGDNTVK</sequence>
<reference evidence="3 4" key="1">
    <citation type="journal article" date="2015" name="Genome Announc.">
        <title>Expanding the biotechnology potential of lactobacilli through comparative genomics of 213 strains and associated genera.</title>
        <authorList>
            <person name="Sun Z."/>
            <person name="Harris H.M."/>
            <person name="McCann A."/>
            <person name="Guo C."/>
            <person name="Argimon S."/>
            <person name="Zhang W."/>
            <person name="Yang X."/>
            <person name="Jeffery I.B."/>
            <person name="Cooney J.C."/>
            <person name="Kagawa T.F."/>
            <person name="Liu W."/>
            <person name="Song Y."/>
            <person name="Salvetti E."/>
            <person name="Wrobel A."/>
            <person name="Rasinkangas P."/>
            <person name="Parkhill J."/>
            <person name="Rea M.C."/>
            <person name="O'Sullivan O."/>
            <person name="Ritari J."/>
            <person name="Douillard F.P."/>
            <person name="Paul Ross R."/>
            <person name="Yang R."/>
            <person name="Briner A.E."/>
            <person name="Felis G.E."/>
            <person name="de Vos W.M."/>
            <person name="Barrangou R."/>
            <person name="Klaenhammer T.R."/>
            <person name="Caufield P.W."/>
            <person name="Cui Y."/>
            <person name="Zhang H."/>
            <person name="O'Toole P.W."/>
        </authorList>
    </citation>
    <scope>NUCLEOTIDE SEQUENCE [LARGE SCALE GENOMIC DNA]</scope>
    <source>
        <strain evidence="3 4">DSM 23026</strain>
    </source>
</reference>
<feature type="transmembrane region" description="Helical" evidence="1">
    <location>
        <begin position="6"/>
        <end position="25"/>
    </location>
</feature>
<keyword evidence="1" id="KW-1133">Transmembrane helix</keyword>
<evidence type="ECO:0000313" key="4">
    <source>
        <dbReference type="Proteomes" id="UP000051249"/>
    </source>
</evidence>
<dbReference type="Pfam" id="PF13349">
    <property type="entry name" value="DUF4097"/>
    <property type="match status" value="1"/>
</dbReference>
<dbReference type="OrthoDB" id="2728854at2"/>
<protein>
    <recommendedName>
        <fullName evidence="2">DUF4097 domain-containing protein</fullName>
    </recommendedName>
</protein>
<accession>A0A0R2NJB3</accession>
<dbReference type="AlphaFoldDB" id="A0A0R2NJB3"/>